<dbReference type="Proteomes" id="UP001162162">
    <property type="component" value="Unassembled WGS sequence"/>
</dbReference>
<dbReference type="Pfam" id="PF07690">
    <property type="entry name" value="MFS_1"/>
    <property type="match status" value="1"/>
</dbReference>
<accession>A0AAV8ZAC7</accession>
<feature type="transmembrane region" description="Helical" evidence="1">
    <location>
        <begin position="330"/>
        <end position="351"/>
    </location>
</feature>
<keyword evidence="1" id="KW-1133">Transmembrane helix</keyword>
<dbReference type="EMBL" id="JAPWTK010000009">
    <property type="protein sequence ID" value="KAJ8960275.1"/>
    <property type="molecule type" value="Genomic_DNA"/>
</dbReference>
<feature type="transmembrane region" description="Helical" evidence="1">
    <location>
        <begin position="35"/>
        <end position="57"/>
    </location>
</feature>
<name>A0AAV8ZAC7_9CUCU</name>
<feature type="transmembrane region" description="Helical" evidence="1">
    <location>
        <begin position="69"/>
        <end position="90"/>
    </location>
</feature>
<dbReference type="SUPFAM" id="SSF103473">
    <property type="entry name" value="MFS general substrate transporter"/>
    <property type="match status" value="1"/>
</dbReference>
<sequence length="517" mass="57120">MFHSLCPELLFYWYVDWKKLTSSAQRRVTSVLSCYCYYSRVVTNVPAVAFGLIYGNFLASVGDETTGTALTNGVFNTVQSFTGLAAFYLLQRYPYRNVGLIGATLTFIGSIASIFVTNLAHVIISYGILQGLGYGLMMPSSYSALNSYFDKKRTLMMNIAQSVASLGAMVFPPLIALLMPHFGFRAALAVLAATSLLHFPAMGVLQPVEMHMRKIPVDAQQNNALIHTNLDKKAKSLTEDVLRDQIEPLLNKSRKENALQDIQSLHTINLNTKSGGLEKEKLALKHLSRVSIVDLGTKTASLITINYTGARDQEEKPNLMDLSLLKDPKYLNISFGISLSYTADVAFFSIIPLILNNIGFATADIAFLMMVYFGADLVSRTLISVVSGFYVMKNRHVFLTGTFLSAVLRTAFVLNDTYIWKMVTLSALGFLRGLIQTPLPLVIAEEYTDTFPTAFSLFMVICGFISLIFGPLMSYAKSVTQSDVIVIHLLTVAFLTCSVSWMVELLWVKLNGKKTSG</sequence>
<gene>
    <name evidence="2" type="ORF">NQ318_004000</name>
</gene>
<feature type="transmembrane region" description="Helical" evidence="1">
    <location>
        <begin position="396"/>
        <end position="412"/>
    </location>
</feature>
<keyword evidence="3" id="KW-1185">Reference proteome</keyword>
<feature type="transmembrane region" description="Helical" evidence="1">
    <location>
        <begin position="97"/>
        <end position="117"/>
    </location>
</feature>
<feature type="transmembrane region" description="Helical" evidence="1">
    <location>
        <begin position="123"/>
        <end position="145"/>
    </location>
</feature>
<keyword evidence="1" id="KW-0472">Membrane</keyword>
<dbReference type="AlphaFoldDB" id="A0AAV8ZAC7"/>
<feature type="transmembrane region" description="Helical" evidence="1">
    <location>
        <begin position="455"/>
        <end position="473"/>
    </location>
</feature>
<dbReference type="InterPro" id="IPR011701">
    <property type="entry name" value="MFS"/>
</dbReference>
<evidence type="ECO:0000313" key="2">
    <source>
        <dbReference type="EMBL" id="KAJ8960275.1"/>
    </source>
</evidence>
<feature type="transmembrane region" description="Helical" evidence="1">
    <location>
        <begin position="157"/>
        <end position="178"/>
    </location>
</feature>
<dbReference type="PANTHER" id="PTHR11360">
    <property type="entry name" value="MONOCARBOXYLATE TRANSPORTER"/>
    <property type="match status" value="1"/>
</dbReference>
<dbReference type="InterPro" id="IPR050327">
    <property type="entry name" value="Proton-linked_MCT"/>
</dbReference>
<feature type="transmembrane region" description="Helical" evidence="1">
    <location>
        <begin position="184"/>
        <end position="205"/>
    </location>
</feature>
<proteinExistence type="predicted"/>
<feature type="transmembrane region" description="Helical" evidence="1">
    <location>
        <begin position="485"/>
        <end position="508"/>
    </location>
</feature>
<dbReference type="PANTHER" id="PTHR11360:SF309">
    <property type="entry name" value="MONOCARBOXYLATE TRANSPORTER 7-LIKE PROTEIN"/>
    <property type="match status" value="1"/>
</dbReference>
<protein>
    <submittedName>
        <fullName evidence="2">Uncharacterized protein</fullName>
    </submittedName>
</protein>
<dbReference type="InterPro" id="IPR036259">
    <property type="entry name" value="MFS_trans_sf"/>
</dbReference>
<comment type="caution">
    <text evidence="2">The sequence shown here is derived from an EMBL/GenBank/DDBJ whole genome shotgun (WGS) entry which is preliminary data.</text>
</comment>
<dbReference type="GO" id="GO:0008028">
    <property type="term" value="F:monocarboxylic acid transmembrane transporter activity"/>
    <property type="evidence" value="ECO:0007669"/>
    <property type="project" value="TreeGrafter"/>
</dbReference>
<reference evidence="2" key="1">
    <citation type="journal article" date="2023" name="Insect Mol. Biol.">
        <title>Genome sequencing provides insights into the evolution of gene families encoding plant cell wall-degrading enzymes in longhorned beetles.</title>
        <authorList>
            <person name="Shin N.R."/>
            <person name="Okamura Y."/>
            <person name="Kirsch R."/>
            <person name="Pauchet Y."/>
        </authorList>
    </citation>
    <scope>NUCLEOTIDE SEQUENCE</scope>
    <source>
        <strain evidence="2">AMC_N1</strain>
    </source>
</reference>
<dbReference type="Gene3D" id="1.20.1250.20">
    <property type="entry name" value="MFS general substrate transporter like domains"/>
    <property type="match status" value="1"/>
</dbReference>
<evidence type="ECO:0000313" key="3">
    <source>
        <dbReference type="Proteomes" id="UP001162162"/>
    </source>
</evidence>
<evidence type="ECO:0000256" key="1">
    <source>
        <dbReference type="SAM" id="Phobius"/>
    </source>
</evidence>
<organism evidence="2 3">
    <name type="scientific">Aromia moschata</name>
    <dbReference type="NCBI Taxonomy" id="1265417"/>
    <lineage>
        <taxon>Eukaryota</taxon>
        <taxon>Metazoa</taxon>
        <taxon>Ecdysozoa</taxon>
        <taxon>Arthropoda</taxon>
        <taxon>Hexapoda</taxon>
        <taxon>Insecta</taxon>
        <taxon>Pterygota</taxon>
        <taxon>Neoptera</taxon>
        <taxon>Endopterygota</taxon>
        <taxon>Coleoptera</taxon>
        <taxon>Polyphaga</taxon>
        <taxon>Cucujiformia</taxon>
        <taxon>Chrysomeloidea</taxon>
        <taxon>Cerambycidae</taxon>
        <taxon>Cerambycinae</taxon>
        <taxon>Callichromatini</taxon>
        <taxon>Aromia</taxon>
    </lineage>
</organism>
<keyword evidence="1" id="KW-0812">Transmembrane</keyword>